<protein>
    <recommendedName>
        <fullName evidence="4">Flagellar hook protein FlgE</fullName>
    </recommendedName>
</protein>
<dbReference type="Proteomes" id="UP001519342">
    <property type="component" value="Unassembled WGS sequence"/>
</dbReference>
<dbReference type="PANTHER" id="PTHR30435:SF1">
    <property type="entry name" value="FLAGELLAR HOOK PROTEIN FLGE"/>
    <property type="match status" value="1"/>
</dbReference>
<dbReference type="InterPro" id="IPR053967">
    <property type="entry name" value="LlgE_F_G-like_D1"/>
</dbReference>
<dbReference type="NCBIfam" id="TIGR03506">
    <property type="entry name" value="FlgEFG_subfam"/>
    <property type="match status" value="2"/>
</dbReference>
<organism evidence="8 9">
    <name type="scientific">Sedimentibacter acidaminivorans</name>
    <dbReference type="NCBI Taxonomy" id="913099"/>
    <lineage>
        <taxon>Bacteria</taxon>
        <taxon>Bacillati</taxon>
        <taxon>Bacillota</taxon>
        <taxon>Tissierellia</taxon>
        <taxon>Sedimentibacter</taxon>
    </lineage>
</organism>
<dbReference type="InterPro" id="IPR037925">
    <property type="entry name" value="FlgE/F/G-like"/>
</dbReference>
<dbReference type="RefSeq" id="WP_209511491.1">
    <property type="nucleotide sequence ID" value="NZ_JAGGKS010000004.1"/>
</dbReference>
<dbReference type="Pfam" id="PF00460">
    <property type="entry name" value="Flg_bb_rod"/>
    <property type="match status" value="1"/>
</dbReference>
<dbReference type="PANTHER" id="PTHR30435">
    <property type="entry name" value="FLAGELLAR PROTEIN"/>
    <property type="match status" value="1"/>
</dbReference>
<keyword evidence="9" id="KW-1185">Reference proteome</keyword>
<keyword evidence="8" id="KW-0282">Flagellum</keyword>
<comment type="subcellular location">
    <subcellularLocation>
        <location evidence="1 4">Bacterial flagellum basal body</location>
    </subcellularLocation>
</comment>
<evidence type="ECO:0000313" key="9">
    <source>
        <dbReference type="Proteomes" id="UP001519342"/>
    </source>
</evidence>
<name>A0ABS4GDG9_9FIRM</name>
<evidence type="ECO:0000256" key="4">
    <source>
        <dbReference type="RuleBase" id="RU362116"/>
    </source>
</evidence>
<dbReference type="InterPro" id="IPR020013">
    <property type="entry name" value="Flagellar_FlgE/F/G"/>
</dbReference>
<evidence type="ECO:0000256" key="2">
    <source>
        <dbReference type="ARBA" id="ARBA00009677"/>
    </source>
</evidence>
<feature type="domain" description="Flagellar basal-body/hook protein C-terminal" evidence="6">
    <location>
        <begin position="231"/>
        <end position="274"/>
    </location>
</feature>
<evidence type="ECO:0000259" key="5">
    <source>
        <dbReference type="Pfam" id="PF00460"/>
    </source>
</evidence>
<keyword evidence="8" id="KW-0969">Cilium</keyword>
<keyword evidence="3 4" id="KW-0975">Bacterial flagellum</keyword>
<dbReference type="InterPro" id="IPR001444">
    <property type="entry name" value="Flag_bb_rod_N"/>
</dbReference>
<dbReference type="EMBL" id="JAGGKS010000004">
    <property type="protein sequence ID" value="MBP1925747.1"/>
    <property type="molecule type" value="Genomic_DNA"/>
</dbReference>
<reference evidence="8 9" key="1">
    <citation type="submission" date="2021-03" db="EMBL/GenBank/DDBJ databases">
        <title>Genomic Encyclopedia of Type Strains, Phase IV (KMG-IV): sequencing the most valuable type-strain genomes for metagenomic binning, comparative biology and taxonomic classification.</title>
        <authorList>
            <person name="Goeker M."/>
        </authorList>
    </citation>
    <scope>NUCLEOTIDE SEQUENCE [LARGE SCALE GENOMIC DNA]</scope>
    <source>
        <strain evidence="8 9">DSM 24004</strain>
    </source>
</reference>
<sequence length="276" mass="29276">MMKALYSGVAGLRSHQTKMDVIGNNIANVNTSAYKAQRVNFADVYYNTSNVGYGAKVSSVDTMYSLSGYSPTDSSTDLYISGDGYFTVKDQSDNIFYTRNGAFKFEASGDLIDASGSKVLGWNSTDLSTVDSTGDPVAINIAPASTDVTYTNITINTDGTISATYNYNGTGTDAKDNTIVTLGCVAVANVPNQNGLVLSGNSYYSEGKDTGNISYYTPGKPGSGTGSLLTNALEMSNVDLAGAFTDMITTQRGFQANSKIITTVDQMLEELVNLKR</sequence>
<dbReference type="InterPro" id="IPR010930">
    <property type="entry name" value="Flg_bb/hook_C_dom"/>
</dbReference>
<feature type="domain" description="Flagellar hook protein FlgE/F/G-like D1" evidence="7">
    <location>
        <begin position="80"/>
        <end position="163"/>
    </location>
</feature>
<accession>A0ABS4GDG9</accession>
<proteinExistence type="inferred from homology"/>
<feature type="domain" description="Flagellar basal body rod protein N-terminal" evidence="5">
    <location>
        <begin position="5"/>
        <end position="35"/>
    </location>
</feature>
<evidence type="ECO:0000313" key="8">
    <source>
        <dbReference type="EMBL" id="MBP1925747.1"/>
    </source>
</evidence>
<comment type="function">
    <text evidence="4">A flexible structure which links the flagellar filament to the drive apparatus in the basal body.</text>
</comment>
<dbReference type="Pfam" id="PF06429">
    <property type="entry name" value="Flg_bbr_C"/>
    <property type="match status" value="1"/>
</dbReference>
<dbReference type="SUPFAM" id="SSF117143">
    <property type="entry name" value="Flagellar hook protein flgE"/>
    <property type="match status" value="1"/>
</dbReference>
<comment type="similarity">
    <text evidence="2 4">Belongs to the flagella basal body rod proteins family.</text>
</comment>
<evidence type="ECO:0000259" key="6">
    <source>
        <dbReference type="Pfam" id="PF06429"/>
    </source>
</evidence>
<evidence type="ECO:0000256" key="3">
    <source>
        <dbReference type="ARBA" id="ARBA00023143"/>
    </source>
</evidence>
<evidence type="ECO:0000256" key="1">
    <source>
        <dbReference type="ARBA" id="ARBA00004117"/>
    </source>
</evidence>
<evidence type="ECO:0000259" key="7">
    <source>
        <dbReference type="Pfam" id="PF22692"/>
    </source>
</evidence>
<keyword evidence="8" id="KW-0966">Cell projection</keyword>
<dbReference type="Pfam" id="PF22692">
    <property type="entry name" value="LlgE_F_G_D1"/>
    <property type="match status" value="1"/>
</dbReference>
<gene>
    <name evidence="8" type="ORF">J2Z76_001608</name>
</gene>
<comment type="caution">
    <text evidence="8">The sequence shown here is derived from an EMBL/GenBank/DDBJ whole genome shotgun (WGS) entry which is preliminary data.</text>
</comment>